<dbReference type="NCBIfam" id="NF009470">
    <property type="entry name" value="PRK12830.1"/>
    <property type="match status" value="1"/>
</dbReference>
<protein>
    <recommendedName>
        <fullName evidence="12">UDP-N-acetylglucosamine 1-carboxyvinyltransferase</fullName>
        <ecNumber evidence="12">2.5.1.7</ecNumber>
    </recommendedName>
    <alternativeName>
        <fullName evidence="12">Enoylpyruvate transferase</fullName>
    </alternativeName>
    <alternativeName>
        <fullName evidence="12">UDP-N-acetylglucosamine enolpyruvyl transferase</fullName>
        <shortName evidence="12">EPT</shortName>
    </alternativeName>
</protein>
<dbReference type="HAMAP" id="MF_00111">
    <property type="entry name" value="MurA"/>
    <property type="match status" value="1"/>
</dbReference>
<dbReference type="Proteomes" id="UP000617951">
    <property type="component" value="Unassembled WGS sequence"/>
</dbReference>
<evidence type="ECO:0000259" key="13">
    <source>
        <dbReference type="Pfam" id="PF00275"/>
    </source>
</evidence>
<gene>
    <name evidence="12" type="primary">murA</name>
    <name evidence="14" type="ORF">H8693_10320</name>
</gene>
<comment type="similarity">
    <text evidence="10 12">Belongs to the EPSP synthase family. MurA subfamily.</text>
</comment>
<evidence type="ECO:0000256" key="2">
    <source>
        <dbReference type="ARBA" id="ARBA00004752"/>
    </source>
</evidence>
<dbReference type="NCBIfam" id="TIGR01072">
    <property type="entry name" value="murA"/>
    <property type="match status" value="1"/>
</dbReference>
<evidence type="ECO:0000256" key="1">
    <source>
        <dbReference type="ARBA" id="ARBA00004496"/>
    </source>
</evidence>
<comment type="catalytic activity">
    <reaction evidence="11 12">
        <text>phosphoenolpyruvate + UDP-N-acetyl-alpha-D-glucosamine = UDP-N-acetyl-3-O-(1-carboxyvinyl)-alpha-D-glucosamine + phosphate</text>
        <dbReference type="Rhea" id="RHEA:18681"/>
        <dbReference type="ChEBI" id="CHEBI:43474"/>
        <dbReference type="ChEBI" id="CHEBI:57705"/>
        <dbReference type="ChEBI" id="CHEBI:58702"/>
        <dbReference type="ChEBI" id="CHEBI:68483"/>
        <dbReference type="EC" id="2.5.1.7"/>
    </reaction>
</comment>
<dbReference type="InterPro" id="IPR013792">
    <property type="entry name" value="RNA3'P_cycl/enolpyr_Trfase_a/b"/>
</dbReference>
<keyword evidence="7 12" id="KW-0573">Peptidoglycan synthesis</keyword>
<evidence type="ECO:0000313" key="15">
    <source>
        <dbReference type="Proteomes" id="UP000617951"/>
    </source>
</evidence>
<evidence type="ECO:0000256" key="11">
    <source>
        <dbReference type="ARBA" id="ARBA00047527"/>
    </source>
</evidence>
<keyword evidence="5 12" id="KW-0808">Transferase</keyword>
<dbReference type="FunFam" id="3.65.10.10:FF:000001">
    <property type="entry name" value="UDP-N-acetylglucosamine 1-carboxyvinyltransferase"/>
    <property type="match status" value="1"/>
</dbReference>
<dbReference type="GO" id="GO:0005737">
    <property type="term" value="C:cytoplasm"/>
    <property type="evidence" value="ECO:0007669"/>
    <property type="project" value="UniProtKB-SubCell"/>
</dbReference>
<comment type="caution">
    <text evidence="12">Lacks conserved residue(s) required for the propagation of feature annotation.</text>
</comment>
<comment type="subcellular location">
    <subcellularLocation>
        <location evidence="1 12">Cytoplasm</location>
    </subcellularLocation>
</comment>
<dbReference type="Gene3D" id="3.65.10.10">
    <property type="entry name" value="Enolpyruvate transferase domain"/>
    <property type="match status" value="2"/>
</dbReference>
<keyword evidence="12" id="KW-0670">Pyruvate</keyword>
<evidence type="ECO:0000256" key="7">
    <source>
        <dbReference type="ARBA" id="ARBA00022984"/>
    </source>
</evidence>
<evidence type="ECO:0000256" key="8">
    <source>
        <dbReference type="ARBA" id="ARBA00023306"/>
    </source>
</evidence>
<dbReference type="EC" id="2.5.1.7" evidence="12"/>
<evidence type="ECO:0000256" key="4">
    <source>
        <dbReference type="ARBA" id="ARBA00022618"/>
    </source>
</evidence>
<keyword evidence="8 12" id="KW-0131">Cell cycle</keyword>
<feature type="binding site" evidence="12">
    <location>
        <begin position="23"/>
        <end position="24"/>
    </location>
    <ligand>
        <name>phosphoenolpyruvate</name>
        <dbReference type="ChEBI" id="CHEBI:58702"/>
    </ligand>
</feature>
<dbReference type="InterPro" id="IPR005750">
    <property type="entry name" value="UDP_GlcNAc_COvinyl_MurA"/>
</dbReference>
<comment type="function">
    <text evidence="12">Cell wall formation. Adds enolpyruvyl to UDP-N-acetylglucosamine.</text>
</comment>
<sequence length="434" mass="46412">MKEKFVIRGGKALRGSVSVGGAKNAAVAILPATILAEDVCTIENLPRIDDVLILLNILQQMGAKVSLDEEGTATIDTTGVRRTDGKINLAKRLRASYYFVGALLGRFSDAAIYLPGGCAIGRRPIDLHIKGLSALGANVHIENGLLMAKAEELVGKDVYLDQVSVGATINIMLAAAKAQGTTTIVNAAKEPHVVDVANFLNCMGAKVKGAGTDIIKVRGVEKLHGCSYSVIPDQIEAGTLMIAAAATRGDVTVQNVIPTHMDALTAKLLEMGVEVEEGDDSLRVRCTKRPRRVSIKTLPYPGFPTDLQQPATVLLSTAEGTSVIVENIFESRFKHIDEIRRMGANVTIDDRVAVVEGVEKLTGAPVRASDLRAGAALIVAGLMADGVTEITNIKYIDRGYDHIEKKLIALGADISRVPDEEPEDDEELHFDFSK</sequence>
<dbReference type="GO" id="GO:0008360">
    <property type="term" value="P:regulation of cell shape"/>
    <property type="evidence" value="ECO:0007669"/>
    <property type="project" value="UniProtKB-KW"/>
</dbReference>
<comment type="caution">
    <text evidence="14">The sequence shown here is derived from an EMBL/GenBank/DDBJ whole genome shotgun (WGS) entry which is preliminary data.</text>
</comment>
<dbReference type="InterPro" id="IPR036968">
    <property type="entry name" value="Enolpyruvate_Tfrase_sf"/>
</dbReference>
<feature type="domain" description="Enolpyruvate transferase" evidence="13">
    <location>
        <begin position="8"/>
        <end position="407"/>
    </location>
</feature>
<dbReference type="InterPro" id="IPR001986">
    <property type="entry name" value="Enolpyruvate_Tfrase_dom"/>
</dbReference>
<accession>A0A926DI37</accession>
<dbReference type="EMBL" id="JACRSS010000006">
    <property type="protein sequence ID" value="MBC8539320.1"/>
    <property type="molecule type" value="Genomic_DNA"/>
</dbReference>
<comment type="pathway">
    <text evidence="2 12">Cell wall biogenesis; peptidoglycan biosynthesis.</text>
</comment>
<evidence type="ECO:0000256" key="12">
    <source>
        <dbReference type="HAMAP-Rule" id="MF_00111"/>
    </source>
</evidence>
<evidence type="ECO:0000313" key="14">
    <source>
        <dbReference type="EMBL" id="MBC8539320.1"/>
    </source>
</evidence>
<dbReference type="PANTHER" id="PTHR43783:SF2">
    <property type="entry name" value="UDP-N-ACETYLGLUCOSAMINE 1-CARBOXYVINYLTRANSFERASE 2"/>
    <property type="match status" value="1"/>
</dbReference>
<dbReference type="GO" id="GO:0019277">
    <property type="term" value="P:UDP-N-acetylgalactosamine biosynthetic process"/>
    <property type="evidence" value="ECO:0007669"/>
    <property type="project" value="InterPro"/>
</dbReference>
<evidence type="ECO:0000256" key="3">
    <source>
        <dbReference type="ARBA" id="ARBA00022490"/>
    </source>
</evidence>
<dbReference type="SUPFAM" id="SSF55205">
    <property type="entry name" value="EPT/RTPC-like"/>
    <property type="match status" value="1"/>
</dbReference>
<dbReference type="PANTHER" id="PTHR43783">
    <property type="entry name" value="UDP-N-ACETYLGLUCOSAMINE 1-CARBOXYVINYLTRANSFERASE"/>
    <property type="match status" value="1"/>
</dbReference>
<dbReference type="Pfam" id="PF00275">
    <property type="entry name" value="EPSP_synthase"/>
    <property type="match status" value="1"/>
</dbReference>
<feature type="active site" description="Proton donor" evidence="12">
    <location>
        <position position="118"/>
    </location>
</feature>
<keyword evidence="3 12" id="KW-0963">Cytoplasm</keyword>
<dbReference type="CDD" id="cd01555">
    <property type="entry name" value="UdpNAET"/>
    <property type="match status" value="1"/>
</dbReference>
<evidence type="ECO:0000256" key="10">
    <source>
        <dbReference type="ARBA" id="ARBA00038367"/>
    </source>
</evidence>
<proteinExistence type="inferred from homology"/>
<keyword evidence="4 12" id="KW-0132">Cell division</keyword>
<name>A0A926DI37_9FIRM</name>
<feature type="binding site" evidence="12">
    <location>
        <position position="94"/>
    </location>
    <ligand>
        <name>UDP-N-acetyl-alpha-D-glucosamine</name>
        <dbReference type="ChEBI" id="CHEBI:57705"/>
    </ligand>
</feature>
<keyword evidence="6 12" id="KW-0133">Cell shape</keyword>
<dbReference type="GO" id="GO:0008760">
    <property type="term" value="F:UDP-N-acetylglucosamine 1-carboxyvinyltransferase activity"/>
    <property type="evidence" value="ECO:0007669"/>
    <property type="project" value="UniProtKB-UniRule"/>
</dbReference>
<evidence type="ECO:0000256" key="9">
    <source>
        <dbReference type="ARBA" id="ARBA00023316"/>
    </source>
</evidence>
<dbReference type="RefSeq" id="WP_178621919.1">
    <property type="nucleotide sequence ID" value="NZ_JACRSS010000006.1"/>
</dbReference>
<dbReference type="NCBIfam" id="NF006873">
    <property type="entry name" value="PRK09369.1"/>
    <property type="match status" value="1"/>
</dbReference>
<evidence type="ECO:0000256" key="5">
    <source>
        <dbReference type="ARBA" id="ARBA00022679"/>
    </source>
</evidence>
<keyword evidence="9 12" id="KW-0961">Cell wall biogenesis/degradation</keyword>
<dbReference type="GO" id="GO:0009252">
    <property type="term" value="P:peptidoglycan biosynthetic process"/>
    <property type="evidence" value="ECO:0007669"/>
    <property type="project" value="UniProtKB-UniRule"/>
</dbReference>
<feature type="binding site" evidence="12">
    <location>
        <begin position="123"/>
        <end position="127"/>
    </location>
    <ligand>
        <name>UDP-N-acetyl-alpha-D-glucosamine</name>
        <dbReference type="ChEBI" id="CHEBI:57705"/>
    </ligand>
</feature>
<dbReference type="InterPro" id="IPR050068">
    <property type="entry name" value="MurA_subfamily"/>
</dbReference>
<reference evidence="14" key="1">
    <citation type="submission" date="2020-08" db="EMBL/GenBank/DDBJ databases">
        <title>Genome public.</title>
        <authorList>
            <person name="Liu C."/>
            <person name="Sun Q."/>
        </authorList>
    </citation>
    <scope>NUCLEOTIDE SEQUENCE</scope>
    <source>
        <strain evidence="14">NSJ-63</strain>
    </source>
</reference>
<organism evidence="14 15">
    <name type="scientific">Guopingia tenuis</name>
    <dbReference type="NCBI Taxonomy" id="2763656"/>
    <lineage>
        <taxon>Bacteria</taxon>
        <taxon>Bacillati</taxon>
        <taxon>Bacillota</taxon>
        <taxon>Clostridia</taxon>
        <taxon>Christensenellales</taxon>
        <taxon>Christensenellaceae</taxon>
        <taxon>Guopingia</taxon>
    </lineage>
</organism>
<feature type="modified residue" description="2-(S-cysteinyl)pyruvic acid O-phosphothioketal" evidence="12">
    <location>
        <position position="118"/>
    </location>
</feature>
<feature type="binding site" evidence="12">
    <location>
        <position position="306"/>
    </location>
    <ligand>
        <name>UDP-N-acetyl-alpha-D-glucosamine</name>
        <dbReference type="ChEBI" id="CHEBI:57705"/>
    </ligand>
</feature>
<dbReference type="AlphaFoldDB" id="A0A926DI37"/>
<feature type="binding site" evidence="12">
    <location>
        <position position="328"/>
    </location>
    <ligand>
        <name>UDP-N-acetyl-alpha-D-glucosamine</name>
        <dbReference type="ChEBI" id="CHEBI:57705"/>
    </ligand>
</feature>
<evidence type="ECO:0000256" key="6">
    <source>
        <dbReference type="ARBA" id="ARBA00022960"/>
    </source>
</evidence>
<dbReference type="GO" id="GO:0051301">
    <property type="term" value="P:cell division"/>
    <property type="evidence" value="ECO:0007669"/>
    <property type="project" value="UniProtKB-KW"/>
</dbReference>
<dbReference type="GO" id="GO:0071555">
    <property type="term" value="P:cell wall organization"/>
    <property type="evidence" value="ECO:0007669"/>
    <property type="project" value="UniProtKB-KW"/>
</dbReference>
<keyword evidence="15" id="KW-1185">Reference proteome</keyword>